<accession>A0A6G0QVW8</accession>
<protein>
    <submittedName>
        <fullName evidence="1">Uncharacterized protein</fullName>
    </submittedName>
</protein>
<name>A0A6G0QVW8_9STRA</name>
<evidence type="ECO:0000313" key="1">
    <source>
        <dbReference type="EMBL" id="KAE9304636.1"/>
    </source>
</evidence>
<dbReference type="AlphaFoldDB" id="A0A6G0QVW8"/>
<dbReference type="Proteomes" id="UP000486351">
    <property type="component" value="Unassembled WGS sequence"/>
</dbReference>
<gene>
    <name evidence="1" type="ORF">PF008_g21922</name>
</gene>
<comment type="caution">
    <text evidence="1">The sequence shown here is derived from an EMBL/GenBank/DDBJ whole genome shotgun (WGS) entry which is preliminary data.</text>
</comment>
<sequence>MSGQALRLARSPEQSNEPYAWASRVHLRRLCVGKHARTGYGKVKTPEQSRDGACVDMEKMLQQEQVAISEKKCMYADADAESNATVQWHGADTAALVSE</sequence>
<evidence type="ECO:0000313" key="2">
    <source>
        <dbReference type="Proteomes" id="UP000486351"/>
    </source>
</evidence>
<organism evidence="1 2">
    <name type="scientific">Phytophthora fragariae</name>
    <dbReference type="NCBI Taxonomy" id="53985"/>
    <lineage>
        <taxon>Eukaryota</taxon>
        <taxon>Sar</taxon>
        <taxon>Stramenopiles</taxon>
        <taxon>Oomycota</taxon>
        <taxon>Peronosporomycetes</taxon>
        <taxon>Peronosporales</taxon>
        <taxon>Peronosporaceae</taxon>
        <taxon>Phytophthora</taxon>
    </lineage>
</organism>
<proteinExistence type="predicted"/>
<dbReference type="EMBL" id="QXFY01002017">
    <property type="protein sequence ID" value="KAE9304636.1"/>
    <property type="molecule type" value="Genomic_DNA"/>
</dbReference>
<reference evidence="1 2" key="1">
    <citation type="submission" date="2018-09" db="EMBL/GenBank/DDBJ databases">
        <title>Genomic investigation of the strawberry pathogen Phytophthora fragariae indicates pathogenicity is determined by transcriptional variation in three key races.</title>
        <authorList>
            <person name="Adams T.M."/>
            <person name="Armitage A.D."/>
            <person name="Sobczyk M.K."/>
            <person name="Bates H.J."/>
            <person name="Dunwell J.M."/>
            <person name="Nellist C.F."/>
            <person name="Harrison R.J."/>
        </authorList>
    </citation>
    <scope>NUCLEOTIDE SEQUENCE [LARGE SCALE GENOMIC DNA]</scope>
    <source>
        <strain evidence="1 2">NOV-77</strain>
    </source>
</reference>